<gene>
    <name evidence="1" type="ORF">ZHAS_00004193</name>
</gene>
<dbReference type="VEuPathDB" id="VectorBase:ASIC004193"/>
<dbReference type="Proteomes" id="UP000030765">
    <property type="component" value="Unassembled WGS sequence"/>
</dbReference>
<proteinExistence type="predicted"/>
<dbReference type="EMBL" id="ATLV01012737">
    <property type="status" value="NOT_ANNOTATED_CDS"/>
    <property type="molecule type" value="Genomic_DNA"/>
</dbReference>
<dbReference type="EnsemblMetazoa" id="ASIC004193-RA">
    <property type="protein sequence ID" value="ASIC004193-PA"/>
    <property type="gene ID" value="ASIC004193"/>
</dbReference>
<organism evidence="1">
    <name type="scientific">Anopheles sinensis</name>
    <name type="common">Mosquito</name>
    <dbReference type="NCBI Taxonomy" id="74873"/>
    <lineage>
        <taxon>Eukaryota</taxon>
        <taxon>Metazoa</taxon>
        <taxon>Ecdysozoa</taxon>
        <taxon>Arthropoda</taxon>
        <taxon>Hexapoda</taxon>
        <taxon>Insecta</taxon>
        <taxon>Pterygota</taxon>
        <taxon>Neoptera</taxon>
        <taxon>Endopterygota</taxon>
        <taxon>Diptera</taxon>
        <taxon>Nematocera</taxon>
        <taxon>Culicoidea</taxon>
        <taxon>Culicidae</taxon>
        <taxon>Anophelinae</taxon>
        <taxon>Anopheles</taxon>
    </lineage>
</organism>
<evidence type="ECO:0000313" key="1">
    <source>
        <dbReference type="EMBL" id="KFB36995.1"/>
    </source>
</evidence>
<dbReference type="EMBL" id="KE524812">
    <property type="protein sequence ID" value="KFB36995.1"/>
    <property type="molecule type" value="Genomic_DNA"/>
</dbReference>
<reference evidence="2" key="2">
    <citation type="submission" date="2020-05" db="UniProtKB">
        <authorList>
            <consortium name="EnsemblMetazoa"/>
        </authorList>
    </citation>
    <scope>IDENTIFICATION</scope>
</reference>
<dbReference type="AlphaFoldDB" id="A0A084VGA1"/>
<protein>
    <submittedName>
        <fullName evidence="1 2">Uncharacterized protein</fullName>
    </submittedName>
</protein>
<evidence type="ECO:0000313" key="3">
    <source>
        <dbReference type="Proteomes" id="UP000030765"/>
    </source>
</evidence>
<accession>A0A084VGA1</accession>
<name>A0A084VGA1_ANOSI</name>
<reference evidence="1 3" key="1">
    <citation type="journal article" date="2014" name="BMC Genomics">
        <title>Genome sequence of Anopheles sinensis provides insight into genetics basis of mosquito competence for malaria parasites.</title>
        <authorList>
            <person name="Zhou D."/>
            <person name="Zhang D."/>
            <person name="Ding G."/>
            <person name="Shi L."/>
            <person name="Hou Q."/>
            <person name="Ye Y."/>
            <person name="Xu Y."/>
            <person name="Zhou H."/>
            <person name="Xiong C."/>
            <person name="Li S."/>
            <person name="Yu J."/>
            <person name="Hong S."/>
            <person name="Yu X."/>
            <person name="Zou P."/>
            <person name="Chen C."/>
            <person name="Chang X."/>
            <person name="Wang W."/>
            <person name="Lv Y."/>
            <person name="Sun Y."/>
            <person name="Ma L."/>
            <person name="Shen B."/>
            <person name="Zhu C."/>
        </authorList>
    </citation>
    <scope>NUCLEOTIDE SEQUENCE [LARGE SCALE GENOMIC DNA]</scope>
</reference>
<evidence type="ECO:0000313" key="2">
    <source>
        <dbReference type="EnsemblMetazoa" id="ASIC004193-PA"/>
    </source>
</evidence>
<sequence>MLVRRHTGVGYTGTNSAASHTSRWLASVASELHATACPAAARLPQINGPPWCKQPENDQNNYQIKRKITICSEQHAGWFLSRFNNSGVTCGFGKGGIRSDLPEVSHSTA</sequence>
<keyword evidence="3" id="KW-1185">Reference proteome</keyword>